<name>A0AAQ3T6U0_PASNO</name>
<feature type="domain" description="F-box" evidence="1">
    <location>
        <begin position="12"/>
        <end position="53"/>
    </location>
</feature>
<dbReference type="InterPro" id="IPR036047">
    <property type="entry name" value="F-box-like_dom_sf"/>
</dbReference>
<accession>A0AAQ3T6U0</accession>
<gene>
    <name evidence="2" type="ORF">U9M48_015564</name>
</gene>
<proteinExistence type="predicted"/>
<dbReference type="Proteomes" id="UP001341281">
    <property type="component" value="Chromosome 03"/>
</dbReference>
<dbReference type="EMBL" id="CP144747">
    <property type="protein sequence ID" value="WVZ66324.1"/>
    <property type="molecule type" value="Genomic_DNA"/>
</dbReference>
<dbReference type="InterPro" id="IPR001810">
    <property type="entry name" value="F-box_dom"/>
</dbReference>
<organism evidence="2 3">
    <name type="scientific">Paspalum notatum var. saurae</name>
    <dbReference type="NCBI Taxonomy" id="547442"/>
    <lineage>
        <taxon>Eukaryota</taxon>
        <taxon>Viridiplantae</taxon>
        <taxon>Streptophyta</taxon>
        <taxon>Embryophyta</taxon>
        <taxon>Tracheophyta</taxon>
        <taxon>Spermatophyta</taxon>
        <taxon>Magnoliopsida</taxon>
        <taxon>Liliopsida</taxon>
        <taxon>Poales</taxon>
        <taxon>Poaceae</taxon>
        <taxon>PACMAD clade</taxon>
        <taxon>Panicoideae</taxon>
        <taxon>Andropogonodae</taxon>
        <taxon>Paspaleae</taxon>
        <taxon>Paspalinae</taxon>
        <taxon>Paspalum</taxon>
    </lineage>
</organism>
<dbReference type="SUPFAM" id="SSF81383">
    <property type="entry name" value="F-box domain"/>
    <property type="match status" value="1"/>
</dbReference>
<dbReference type="Gene3D" id="1.20.1280.50">
    <property type="match status" value="1"/>
</dbReference>
<dbReference type="PANTHER" id="PTHR31264">
    <property type="entry name" value="OS07G0554500 PROTEIN-RELATED"/>
    <property type="match status" value="1"/>
</dbReference>
<dbReference type="PANTHER" id="PTHR31264:SF11">
    <property type="entry name" value="OS07G0555100 PROTEIN"/>
    <property type="match status" value="1"/>
</dbReference>
<dbReference type="AlphaFoldDB" id="A0AAQ3T6U0"/>
<dbReference type="SMART" id="SM00256">
    <property type="entry name" value="FBOX"/>
    <property type="match status" value="1"/>
</dbReference>
<reference evidence="2 3" key="1">
    <citation type="submission" date="2024-02" db="EMBL/GenBank/DDBJ databases">
        <title>High-quality chromosome-scale genome assembly of Pensacola bahiagrass (Paspalum notatum Flugge var. saurae).</title>
        <authorList>
            <person name="Vega J.M."/>
            <person name="Podio M."/>
            <person name="Orjuela J."/>
            <person name="Siena L.A."/>
            <person name="Pessino S.C."/>
            <person name="Combes M.C."/>
            <person name="Mariac C."/>
            <person name="Albertini E."/>
            <person name="Pupilli F."/>
            <person name="Ortiz J.P.A."/>
            <person name="Leblanc O."/>
        </authorList>
    </citation>
    <scope>NUCLEOTIDE SEQUENCE [LARGE SCALE GENOMIC DNA]</scope>
    <source>
        <strain evidence="2">R1</strain>
        <tissue evidence="2">Leaf</tissue>
    </source>
</reference>
<evidence type="ECO:0000313" key="3">
    <source>
        <dbReference type="Proteomes" id="UP001341281"/>
    </source>
</evidence>
<protein>
    <recommendedName>
        <fullName evidence="1">F-box domain-containing protein</fullName>
    </recommendedName>
</protein>
<evidence type="ECO:0000259" key="1">
    <source>
        <dbReference type="SMART" id="SM00256"/>
    </source>
</evidence>
<keyword evidence="3" id="KW-1185">Reference proteome</keyword>
<evidence type="ECO:0000313" key="2">
    <source>
        <dbReference type="EMBL" id="WVZ66324.1"/>
    </source>
</evidence>
<sequence length="415" mass="46582">MASPAEPPLPTLTDDLLEEIFLRLPTPADLGRACTACASFRRIITDRSFLRRFRAIHPPPLLAFVGFDISLHPAQPPHPSAPLARALADAADFSYSFVPPARSDGPWYPRDVRQGRVLLESVPDFYDDSDVVVSLRDLELVVCDPLYRLYVMLPRIPYELTAEHGRLVDFGILLAPTGDDEEETSFRVICTAWYQTKLFAFVFSSINRQWHIATSQSCSSLGTTTSTELGFMCSDCTNSRFYFTVPWTDKLLVLDAARMEFSIVNKIVPSGYLTRIWDHGQPCVVASAEGSPLIVFLSDQIQDGSGDVLHVNKLNENAPSDQWQLNLIPLPRQYRYVTLGAAEGFVFLRGTTKDTNHDLEGYPENEYFSVDIRTSELKKVCGMKRHYFHCIIFVMLWDGQSSAEPGPYLAWAGPA</sequence>